<name>A0A9P0GN45_PHACE</name>
<evidence type="ECO:0000313" key="2">
    <source>
        <dbReference type="EMBL" id="CAH1115990.1"/>
    </source>
</evidence>
<proteinExistence type="predicted"/>
<dbReference type="GO" id="GO:0008374">
    <property type="term" value="F:O-acyltransferase activity"/>
    <property type="evidence" value="ECO:0007669"/>
    <property type="project" value="InterPro"/>
</dbReference>
<dbReference type="PANTHER" id="PTHR31650:SF23">
    <property type="entry name" value="GH11223P"/>
    <property type="match status" value="1"/>
</dbReference>
<dbReference type="InterPro" id="IPR023213">
    <property type="entry name" value="CAT-like_dom_sf"/>
</dbReference>
<dbReference type="Pfam" id="PF06974">
    <property type="entry name" value="WS_DGAT_C"/>
    <property type="match status" value="1"/>
</dbReference>
<feature type="domain" description="O-acyltransferase WSD1 C-terminal" evidence="1">
    <location>
        <begin position="511"/>
        <end position="655"/>
    </location>
</feature>
<dbReference type="Gene3D" id="3.30.559.10">
    <property type="entry name" value="Chloramphenicol acetyltransferase-like domain"/>
    <property type="match status" value="1"/>
</dbReference>
<organism evidence="2 3">
    <name type="scientific">Phaedon cochleariae</name>
    <name type="common">Mustard beetle</name>
    <dbReference type="NCBI Taxonomy" id="80249"/>
    <lineage>
        <taxon>Eukaryota</taxon>
        <taxon>Metazoa</taxon>
        <taxon>Ecdysozoa</taxon>
        <taxon>Arthropoda</taxon>
        <taxon>Hexapoda</taxon>
        <taxon>Insecta</taxon>
        <taxon>Pterygota</taxon>
        <taxon>Neoptera</taxon>
        <taxon>Endopterygota</taxon>
        <taxon>Coleoptera</taxon>
        <taxon>Polyphaga</taxon>
        <taxon>Cucujiformia</taxon>
        <taxon>Chrysomeloidea</taxon>
        <taxon>Chrysomelidae</taxon>
        <taxon>Chrysomelinae</taxon>
        <taxon>Chrysomelini</taxon>
        <taxon>Phaedon</taxon>
    </lineage>
</organism>
<gene>
    <name evidence="2" type="ORF">PHAECO_LOCUS831</name>
</gene>
<accession>A0A9P0GN45</accession>
<dbReference type="InterPro" id="IPR045034">
    <property type="entry name" value="O-acyltransferase_WSD1-like"/>
</dbReference>
<protein>
    <recommendedName>
        <fullName evidence="1">O-acyltransferase WSD1 C-terminal domain-containing protein</fullName>
    </recommendedName>
</protein>
<reference evidence="2" key="1">
    <citation type="submission" date="2022-01" db="EMBL/GenBank/DDBJ databases">
        <authorList>
            <person name="King R."/>
        </authorList>
    </citation>
    <scope>NUCLEOTIDE SEQUENCE</scope>
</reference>
<evidence type="ECO:0000313" key="3">
    <source>
        <dbReference type="Proteomes" id="UP001153737"/>
    </source>
</evidence>
<reference evidence="2" key="2">
    <citation type="submission" date="2022-10" db="EMBL/GenBank/DDBJ databases">
        <authorList>
            <consortium name="ENA_rothamsted_submissions"/>
            <consortium name="culmorum"/>
            <person name="King R."/>
        </authorList>
    </citation>
    <scope>NUCLEOTIDE SEQUENCE</scope>
</reference>
<dbReference type="OrthoDB" id="8196708at2759"/>
<sequence length="660" mass="74749">MLDFLLTLFLFGVTACSLPLLCLSTVVLLISRSVWLSCISLLHPDVEFVRYATIRTLLDTHRNQGIISVILSVKGQAEPEAVRRHLQEVVRRRDKAGNLSFPRLRHCLVTRCGTYAWQNTGTFDLDQNLTVAPFTYKGRAVTELNIQEYVSEIVSKYLPGNVPPWQMIIIPTAEDQHYILLKLHHLLLSEGINIGDLLPLIPPTRQSTGSQVTRSPLVEVFKKPKGIPILKERLAEELSNRWNEFVANSDPLERPELLKISPTFLQYISIALITLVSLTKHIKKGFRVIENDAFSRAKYVCMSIINETEKRQLTLKNLVLSILTSLDPRNIAKTVIRIVLNVCLVVPVKIPVALFSEFRAFYTCLTLKYCPYPHTCIGILYTYVPLIYKSAKEVIYIMTILFMAPKTIVQDILLKDESLETVTLCGRKSVAWSEPIRIDTIKKLANRIGVSETEIMLSAVSKGLYKYFTQTDKKVPKELPITIRNISSNYIFAIGLNIKPEDAVSGILCLNLSIANPMQTTNLENLEEIRKQFSNSLEKQGLSHLLTMLQTKFGILTNFLPSTVLSVYLKYLSRKYAVGVAEITSRYPKVTQRSLWGQEVSSVIYLRPPQANTSISLCLNEYAEHVKLGVMCDSQLVPHHILLVRGFPEHIQDLKKISLE</sequence>
<dbReference type="GO" id="GO:0005886">
    <property type="term" value="C:plasma membrane"/>
    <property type="evidence" value="ECO:0007669"/>
    <property type="project" value="TreeGrafter"/>
</dbReference>
<dbReference type="InterPro" id="IPR009721">
    <property type="entry name" value="O-acyltransferase_WSD1_C"/>
</dbReference>
<dbReference type="Proteomes" id="UP001153737">
    <property type="component" value="Chromosome 1"/>
</dbReference>
<evidence type="ECO:0000259" key="1">
    <source>
        <dbReference type="Pfam" id="PF06974"/>
    </source>
</evidence>
<dbReference type="PANTHER" id="PTHR31650">
    <property type="entry name" value="O-ACYLTRANSFERASE (WSD1-LIKE) FAMILY PROTEIN"/>
    <property type="match status" value="1"/>
</dbReference>
<dbReference type="GO" id="GO:0019432">
    <property type="term" value="P:triglyceride biosynthetic process"/>
    <property type="evidence" value="ECO:0007669"/>
    <property type="project" value="TreeGrafter"/>
</dbReference>
<dbReference type="AlphaFoldDB" id="A0A9P0GN45"/>
<keyword evidence="3" id="KW-1185">Reference proteome</keyword>
<dbReference type="EMBL" id="OU896707">
    <property type="protein sequence ID" value="CAH1115990.1"/>
    <property type="molecule type" value="Genomic_DNA"/>
</dbReference>